<feature type="transmembrane region" description="Helical" evidence="5">
    <location>
        <begin position="227"/>
        <end position="245"/>
    </location>
</feature>
<feature type="transmembrane region" description="Helical" evidence="5">
    <location>
        <begin position="653"/>
        <end position="677"/>
    </location>
</feature>
<sequence>MVNDIPSEEVEPQTHQHSSRSSTLASKWLGFVSALWVQAISGNNYTFANYSVELKAILGINQVRLNGLSSAKDVGKAFGVVAGFLCDYLPPWSILLIGSLEGMLGYGAQWLVISRKIKPLPYWMMCIVLCMGGNSTVWMNTAVLVTCLRNFRWNRGPVSGILKAYVGLSTAIFTDLCTALFGGDASAFVLMLALIPLGVCAVAMFLLKPVECDHNVDGEHQESQCFSVLNSVAIVLAFYLLAYDLSGIKNAFLSKLIAGGLCIILVAPVALPIYLHCRVGRCKQQTSFREPTLKQNGKEQGATIAMVPRGAERLSLVVEDAEVNTDVESSKGLGEVMGHREASTVDSEAMGHTGAERMSTIAGEAAVHRDVEVSKTQEELVVPGNVVEVSATESVAMGPRGTKEVFTSKRGVRVYIDGAEVSTREGEAMVHRETEVSSSEGEVIIHRDAEDRAPGGEVMLHRDTEMVLKTSRGRHAKMSLTEREAIAHGDVEKLSATEECQGGIDAHITRKRIGDEFTVQESIKTVDFWVLFFCFLCGVGPGMAVINNMGQIGQSMGYSRVSIFVSLISIWGFFGRLVSGVLSEYLIRWKAVPRPVLLAASQLVMVLGYLLLATGAVGSLHIGSIVVGVCYGVRLSVSVPVASEMFGLKALGLTYNLLILNLPLGSVLFSSVLAGFLYDHEAAKDGSSNRCLGAHCYRLVFLLMAAVSGMGFVLDCILTLRTRSLYQRICRTKHSKS</sequence>
<name>A0A9D4ZA99_ADICA</name>
<dbReference type="InterPro" id="IPR036259">
    <property type="entry name" value="MFS_trans_sf"/>
</dbReference>
<dbReference type="Gene3D" id="1.20.1250.20">
    <property type="entry name" value="MFS general substrate transporter like domains"/>
    <property type="match status" value="1"/>
</dbReference>
<feature type="transmembrane region" description="Helical" evidence="5">
    <location>
        <begin position="607"/>
        <end position="633"/>
    </location>
</feature>
<gene>
    <name evidence="8" type="ORF">GOP47_0018052</name>
</gene>
<evidence type="ECO:0000256" key="5">
    <source>
        <dbReference type="SAM" id="Phobius"/>
    </source>
</evidence>
<reference evidence="8" key="1">
    <citation type="submission" date="2021-01" db="EMBL/GenBank/DDBJ databases">
        <title>Adiantum capillus-veneris genome.</title>
        <authorList>
            <person name="Fang Y."/>
            <person name="Liao Q."/>
        </authorList>
    </citation>
    <scope>NUCLEOTIDE SEQUENCE</scope>
    <source>
        <strain evidence="8">H3</strain>
        <tissue evidence="8">Leaf</tissue>
    </source>
</reference>
<dbReference type="InterPro" id="IPR010658">
    <property type="entry name" value="Nodulin-like"/>
</dbReference>
<comment type="subcellular location">
    <subcellularLocation>
        <location evidence="1">Membrane</location>
        <topology evidence="1">Multi-pass membrane protein</topology>
    </subcellularLocation>
</comment>
<dbReference type="Pfam" id="PF23262">
    <property type="entry name" value="NFD4_C"/>
    <property type="match status" value="1"/>
</dbReference>
<evidence type="ECO:0000256" key="4">
    <source>
        <dbReference type="ARBA" id="ARBA00023136"/>
    </source>
</evidence>
<comment type="caution">
    <text evidence="8">The sequence shown here is derived from an EMBL/GenBank/DDBJ whole genome shotgun (WGS) entry which is preliminary data.</text>
</comment>
<dbReference type="Pfam" id="PF06813">
    <property type="entry name" value="Nodulin-like"/>
    <property type="match status" value="1"/>
</dbReference>
<evidence type="ECO:0000259" key="6">
    <source>
        <dbReference type="Pfam" id="PF06813"/>
    </source>
</evidence>
<evidence type="ECO:0000313" key="9">
    <source>
        <dbReference type="Proteomes" id="UP000886520"/>
    </source>
</evidence>
<feature type="transmembrane region" description="Helical" evidence="5">
    <location>
        <begin position="92"/>
        <end position="113"/>
    </location>
</feature>
<feature type="transmembrane region" description="Helical" evidence="5">
    <location>
        <begin position="120"/>
        <end position="140"/>
    </location>
</feature>
<dbReference type="PANTHER" id="PTHR21576:SF167">
    <property type="entry name" value="OS09G0536700 PROTEIN"/>
    <property type="match status" value="1"/>
</dbReference>
<feature type="domain" description="NFD4 C-terminal" evidence="7">
    <location>
        <begin position="515"/>
        <end position="726"/>
    </location>
</feature>
<keyword evidence="2 5" id="KW-0812">Transmembrane</keyword>
<dbReference type="AlphaFoldDB" id="A0A9D4ZA99"/>
<evidence type="ECO:0000256" key="1">
    <source>
        <dbReference type="ARBA" id="ARBA00004141"/>
    </source>
</evidence>
<dbReference type="GO" id="GO:0016020">
    <property type="term" value="C:membrane"/>
    <property type="evidence" value="ECO:0007669"/>
    <property type="project" value="UniProtKB-SubCell"/>
</dbReference>
<accession>A0A9D4ZA99</accession>
<evidence type="ECO:0000256" key="2">
    <source>
        <dbReference type="ARBA" id="ARBA00022692"/>
    </source>
</evidence>
<keyword evidence="9" id="KW-1185">Reference proteome</keyword>
<feature type="domain" description="Nodulin-like" evidence="6">
    <location>
        <begin position="27"/>
        <end position="273"/>
    </location>
</feature>
<evidence type="ECO:0008006" key="10">
    <source>
        <dbReference type="Google" id="ProtNLM"/>
    </source>
</evidence>
<organism evidence="8 9">
    <name type="scientific">Adiantum capillus-veneris</name>
    <name type="common">Maidenhair fern</name>
    <dbReference type="NCBI Taxonomy" id="13818"/>
    <lineage>
        <taxon>Eukaryota</taxon>
        <taxon>Viridiplantae</taxon>
        <taxon>Streptophyta</taxon>
        <taxon>Embryophyta</taxon>
        <taxon>Tracheophyta</taxon>
        <taxon>Polypodiopsida</taxon>
        <taxon>Polypodiidae</taxon>
        <taxon>Polypodiales</taxon>
        <taxon>Pteridineae</taxon>
        <taxon>Pteridaceae</taxon>
        <taxon>Vittarioideae</taxon>
        <taxon>Adiantum</taxon>
    </lineage>
</organism>
<evidence type="ECO:0000259" key="7">
    <source>
        <dbReference type="Pfam" id="PF23262"/>
    </source>
</evidence>
<feature type="transmembrane region" description="Helical" evidence="5">
    <location>
        <begin position="561"/>
        <end position="587"/>
    </location>
</feature>
<dbReference type="PANTHER" id="PTHR21576">
    <property type="entry name" value="UNCHARACTERIZED NODULIN-LIKE PROTEIN"/>
    <property type="match status" value="1"/>
</dbReference>
<dbReference type="OrthoDB" id="410267at2759"/>
<protein>
    <recommendedName>
        <fullName evidence="10">Nodulin-like domain-containing protein</fullName>
    </recommendedName>
</protein>
<proteinExistence type="predicted"/>
<feature type="transmembrane region" description="Helical" evidence="5">
    <location>
        <begin position="528"/>
        <end position="549"/>
    </location>
</feature>
<feature type="transmembrane region" description="Helical" evidence="5">
    <location>
        <begin position="252"/>
        <end position="275"/>
    </location>
</feature>
<dbReference type="EMBL" id="JABFUD020000017">
    <property type="protein sequence ID" value="KAI5067524.1"/>
    <property type="molecule type" value="Genomic_DNA"/>
</dbReference>
<keyword evidence="3 5" id="KW-1133">Transmembrane helix</keyword>
<dbReference type="InterPro" id="IPR056555">
    <property type="entry name" value="NFD4_C"/>
</dbReference>
<evidence type="ECO:0000313" key="8">
    <source>
        <dbReference type="EMBL" id="KAI5067524.1"/>
    </source>
</evidence>
<dbReference type="SUPFAM" id="SSF103473">
    <property type="entry name" value="MFS general substrate transporter"/>
    <property type="match status" value="2"/>
</dbReference>
<dbReference type="Proteomes" id="UP000886520">
    <property type="component" value="Chromosome 17"/>
</dbReference>
<feature type="transmembrane region" description="Helical" evidence="5">
    <location>
        <begin position="697"/>
        <end position="718"/>
    </location>
</feature>
<feature type="transmembrane region" description="Helical" evidence="5">
    <location>
        <begin position="188"/>
        <end position="207"/>
    </location>
</feature>
<keyword evidence="4 5" id="KW-0472">Membrane</keyword>
<evidence type="ECO:0000256" key="3">
    <source>
        <dbReference type="ARBA" id="ARBA00022989"/>
    </source>
</evidence>